<dbReference type="GO" id="GO:0022857">
    <property type="term" value="F:transmembrane transporter activity"/>
    <property type="evidence" value="ECO:0007669"/>
    <property type="project" value="UniProtKB-ARBA"/>
</dbReference>
<feature type="transmembrane region" description="Helical" evidence="10">
    <location>
        <begin position="874"/>
        <end position="902"/>
    </location>
</feature>
<keyword evidence="4 10" id="KW-0812">Transmembrane</keyword>
<comment type="caution">
    <text evidence="12">The sequence shown here is derived from an EMBL/GenBank/DDBJ whole genome shotgun (WGS) entry which is preliminary data.</text>
</comment>
<comment type="similarity">
    <text evidence="9">Belongs to the ABC transporter superfamily. Macrolide exporter (TC 3.A.1.122) family.</text>
</comment>
<dbReference type="SUPFAM" id="SSF52540">
    <property type="entry name" value="P-loop containing nucleoside triphosphate hydrolases"/>
    <property type="match status" value="1"/>
</dbReference>
<evidence type="ECO:0000256" key="3">
    <source>
        <dbReference type="ARBA" id="ARBA00022475"/>
    </source>
</evidence>
<dbReference type="EMBL" id="DXBJ01000013">
    <property type="protein sequence ID" value="HIZ57373.1"/>
    <property type="molecule type" value="Genomic_DNA"/>
</dbReference>
<keyword evidence="8 10" id="KW-0472">Membrane</keyword>
<dbReference type="InterPro" id="IPR017871">
    <property type="entry name" value="ABC_transporter-like_CS"/>
</dbReference>
<dbReference type="SMART" id="SM00382">
    <property type="entry name" value="AAA"/>
    <property type="match status" value="1"/>
</dbReference>
<dbReference type="InterPro" id="IPR027417">
    <property type="entry name" value="P-loop_NTPase"/>
</dbReference>
<evidence type="ECO:0000256" key="5">
    <source>
        <dbReference type="ARBA" id="ARBA00022741"/>
    </source>
</evidence>
<feature type="transmembrane region" description="Helical" evidence="10">
    <location>
        <begin position="968"/>
        <end position="991"/>
    </location>
</feature>
<dbReference type="AlphaFoldDB" id="A0A9D2JMD3"/>
<dbReference type="InterPro" id="IPR017911">
    <property type="entry name" value="MacB-like_ATP-bd"/>
</dbReference>
<evidence type="ECO:0000256" key="6">
    <source>
        <dbReference type="ARBA" id="ARBA00022840"/>
    </source>
</evidence>
<dbReference type="PROSITE" id="PS50893">
    <property type="entry name" value="ABC_TRANSPORTER_2"/>
    <property type="match status" value="1"/>
</dbReference>
<keyword evidence="5" id="KW-0547">Nucleotide-binding</keyword>
<dbReference type="GO" id="GO:0098796">
    <property type="term" value="C:membrane protein complex"/>
    <property type="evidence" value="ECO:0007669"/>
    <property type="project" value="UniProtKB-ARBA"/>
</dbReference>
<keyword evidence="2" id="KW-0813">Transport</keyword>
<evidence type="ECO:0000256" key="2">
    <source>
        <dbReference type="ARBA" id="ARBA00022448"/>
    </source>
</evidence>
<dbReference type="InterPro" id="IPR003439">
    <property type="entry name" value="ABC_transporter-like_ATP-bd"/>
</dbReference>
<evidence type="ECO:0000259" key="11">
    <source>
        <dbReference type="PROSITE" id="PS50893"/>
    </source>
</evidence>
<dbReference type="Gene3D" id="3.40.50.300">
    <property type="entry name" value="P-loop containing nucleotide triphosphate hydrolases"/>
    <property type="match status" value="1"/>
</dbReference>
<dbReference type="FunFam" id="3.40.50.300:FF:000032">
    <property type="entry name" value="Export ABC transporter ATP-binding protein"/>
    <property type="match status" value="1"/>
</dbReference>
<evidence type="ECO:0000256" key="7">
    <source>
        <dbReference type="ARBA" id="ARBA00022989"/>
    </source>
</evidence>
<evidence type="ECO:0000256" key="9">
    <source>
        <dbReference type="ARBA" id="ARBA00038388"/>
    </source>
</evidence>
<proteinExistence type="inferred from homology"/>
<evidence type="ECO:0000256" key="4">
    <source>
        <dbReference type="ARBA" id="ARBA00022692"/>
    </source>
</evidence>
<dbReference type="InterPro" id="IPR003593">
    <property type="entry name" value="AAA+_ATPase"/>
</dbReference>
<dbReference type="PANTHER" id="PTHR42798">
    <property type="entry name" value="LIPOPROTEIN-RELEASING SYSTEM ATP-BINDING PROTEIN LOLD"/>
    <property type="match status" value="1"/>
</dbReference>
<gene>
    <name evidence="12" type="ORF">H9725_02115</name>
</gene>
<keyword evidence="6 12" id="KW-0067">ATP-binding</keyword>
<dbReference type="Pfam" id="PF02687">
    <property type="entry name" value="FtsX"/>
    <property type="match status" value="1"/>
</dbReference>
<evidence type="ECO:0000256" key="1">
    <source>
        <dbReference type="ARBA" id="ARBA00004429"/>
    </source>
</evidence>
<evidence type="ECO:0000313" key="13">
    <source>
        <dbReference type="Proteomes" id="UP000824065"/>
    </source>
</evidence>
<dbReference type="Proteomes" id="UP000824065">
    <property type="component" value="Unassembled WGS sequence"/>
</dbReference>
<feature type="domain" description="ABC transporter" evidence="11">
    <location>
        <begin position="2"/>
        <end position="240"/>
    </location>
</feature>
<evidence type="ECO:0000313" key="12">
    <source>
        <dbReference type="EMBL" id="HIZ57373.1"/>
    </source>
</evidence>
<dbReference type="GO" id="GO:0005886">
    <property type="term" value="C:plasma membrane"/>
    <property type="evidence" value="ECO:0007669"/>
    <property type="project" value="UniProtKB-SubCell"/>
</dbReference>
<feature type="transmembrane region" description="Helical" evidence="10">
    <location>
        <begin position="275"/>
        <end position="294"/>
    </location>
</feature>
<dbReference type="PROSITE" id="PS00211">
    <property type="entry name" value="ABC_TRANSPORTER_1"/>
    <property type="match status" value="1"/>
</dbReference>
<dbReference type="CDD" id="cd03255">
    <property type="entry name" value="ABC_MJ0796_LolCDE_FtsE"/>
    <property type="match status" value="1"/>
</dbReference>
<evidence type="ECO:0000256" key="10">
    <source>
        <dbReference type="SAM" id="Phobius"/>
    </source>
</evidence>
<comment type="subcellular location">
    <subcellularLocation>
        <location evidence="1">Cell inner membrane</location>
        <topology evidence="1">Multi-pass membrane protein</topology>
    </subcellularLocation>
</comment>
<protein>
    <submittedName>
        <fullName evidence="12">ABC transporter ATP-binding protein/permease</fullName>
    </submittedName>
</protein>
<sequence>MLELRNIKKDYPMGATVVHALKGVSIQFRRSEFVSILGPSGCGKTTLLNIIGGLDQYTDGDLIINGRSTKSFQDRDWDAYRNHSVGFVFQSYNLIPHQTVLRNVELALTLSGVSRAERRDRAIDALEKVGLGSQLFKRPSEMSGGQMQRVAIARAIVNNPDIILADEPTGALDTETSVQVMDLLKEISRDRLIVMVTHNPALAEQYSSRIIRVLDGELTSDSNPLSPAELEAERAADAAELEATRGKKIRKPSMSLLTSFGLSLKNLFTKKGRTTLTAFAGSIGIIGIALILSVSRGMTDYINVMQENALSAYPLSIQATSIDLTSLIQTFMNLQTEQDAHQKDAVYERPAVRELVSAVYNLDVAQNDLKSFKRYLEEQLADPASPLRSALSGMQYSYSISPQVYTRTADGSIIQSDTTQMIQKLLISVMGADAASASWMTGLDQNSTYGQMYTASGMSSVMGGGMMTLWQELLPGENGAPVNPLITHQYELIYGSWPASYDQVVLVVDENNELDDMTLYALGLIPEEEMQAIADGRDTGTVRQDRWTYEEICAQDYRVILPSSCYSYDAGTGLYNDLRQTDAGLKYLYDNALRLQVTGIIRKSPDVENGMLSGKICYTSGLIDYIVEQADQSDAVAAQKADPSRDVLTGLPFASRADSLTKAEKEQELRDYIAGLDQAGKAGVYVQIMSLPDQELIGRQVDEMLGGMSREEIISTLSSVLTQQMSVSQEQIDSYVSGMSDEDLRSTFSQMLTTQMESQYAQQVQAQLALLPDAQKASALELAMDGYTPDQWAAYYETVMQFSDSTYEGNLTAMGCIDLESPSAINLYAASFNSKDTIEQVIAGYNATRDELHQISYTDYVGLLMSTVTSIINAITYVLVAFVAISLVVSSIMIGVITLISVQERTREIGILRAIGASKRDVSVMFNAETVIIGFSSGLIGVVVTYFLCIPISAVMQSLSGIRNIYAVLPLPAAVVLVGISVLLTLISGLIPSRSAAKKDPVVALRSE</sequence>
<evidence type="ECO:0000256" key="8">
    <source>
        <dbReference type="ARBA" id="ARBA00023136"/>
    </source>
</evidence>
<reference evidence="12" key="1">
    <citation type="journal article" date="2021" name="PeerJ">
        <title>Extensive microbial diversity within the chicken gut microbiome revealed by metagenomics and culture.</title>
        <authorList>
            <person name="Gilroy R."/>
            <person name="Ravi A."/>
            <person name="Getino M."/>
            <person name="Pursley I."/>
            <person name="Horton D.L."/>
            <person name="Alikhan N.F."/>
            <person name="Baker D."/>
            <person name="Gharbi K."/>
            <person name="Hall N."/>
            <person name="Watson M."/>
            <person name="Adriaenssens E.M."/>
            <person name="Foster-Nyarko E."/>
            <person name="Jarju S."/>
            <person name="Secka A."/>
            <person name="Antonio M."/>
            <person name="Oren A."/>
            <person name="Chaudhuri R.R."/>
            <person name="La Ragione R."/>
            <person name="Hildebrand F."/>
            <person name="Pallen M.J."/>
        </authorList>
    </citation>
    <scope>NUCLEOTIDE SEQUENCE</scope>
    <source>
        <strain evidence="12">ChiBcec16-3735</strain>
    </source>
</reference>
<feature type="transmembrane region" description="Helical" evidence="10">
    <location>
        <begin position="922"/>
        <end position="948"/>
    </location>
</feature>
<reference evidence="12" key="2">
    <citation type="submission" date="2021-04" db="EMBL/GenBank/DDBJ databases">
        <authorList>
            <person name="Gilroy R."/>
        </authorList>
    </citation>
    <scope>NUCLEOTIDE SEQUENCE</scope>
    <source>
        <strain evidence="12">ChiBcec16-3735</strain>
    </source>
</reference>
<dbReference type="GO" id="GO:0005524">
    <property type="term" value="F:ATP binding"/>
    <property type="evidence" value="ECO:0007669"/>
    <property type="project" value="UniProtKB-KW"/>
</dbReference>
<organism evidence="12 13">
    <name type="scientific">Candidatus Faecalibacterium gallistercoris</name>
    <dbReference type="NCBI Taxonomy" id="2838579"/>
    <lineage>
        <taxon>Bacteria</taxon>
        <taxon>Bacillati</taxon>
        <taxon>Bacillota</taxon>
        <taxon>Clostridia</taxon>
        <taxon>Eubacteriales</taxon>
        <taxon>Oscillospiraceae</taxon>
        <taxon>Faecalibacterium</taxon>
    </lineage>
</organism>
<keyword evidence="3" id="KW-1003">Cell membrane</keyword>
<dbReference type="PANTHER" id="PTHR42798:SF6">
    <property type="entry name" value="CELL DIVISION ATP-BINDING PROTEIN FTSE"/>
    <property type="match status" value="1"/>
</dbReference>
<dbReference type="InterPro" id="IPR003838">
    <property type="entry name" value="ABC3_permease_C"/>
</dbReference>
<accession>A0A9D2JMD3</accession>
<keyword evidence="7 10" id="KW-1133">Transmembrane helix</keyword>
<dbReference type="GO" id="GO:0016887">
    <property type="term" value="F:ATP hydrolysis activity"/>
    <property type="evidence" value="ECO:0007669"/>
    <property type="project" value="InterPro"/>
</dbReference>
<dbReference type="Pfam" id="PF00005">
    <property type="entry name" value="ABC_tran"/>
    <property type="match status" value="1"/>
</dbReference>
<name>A0A9D2JMD3_9FIRM</name>